<keyword evidence="2" id="KW-1133">Transmembrane helix</keyword>
<keyword evidence="2" id="KW-0472">Membrane</keyword>
<gene>
    <name evidence="3" type="ORF">BHAP_1487</name>
</gene>
<proteinExistence type="predicted"/>
<evidence type="ECO:0008006" key="5">
    <source>
        <dbReference type="Google" id="ProtNLM"/>
    </source>
</evidence>
<feature type="region of interest" description="Disordered" evidence="1">
    <location>
        <begin position="325"/>
        <end position="414"/>
    </location>
</feature>
<feature type="compositionally biased region" description="Acidic residues" evidence="1">
    <location>
        <begin position="346"/>
        <end position="356"/>
    </location>
</feature>
<comment type="caution">
    <text evidence="3">The sequence shown here is derived from an EMBL/GenBank/DDBJ whole genome shotgun (WGS) entry which is preliminary data.</text>
</comment>
<name>A0A261FXQ8_9BIFI</name>
<organism evidence="3 4">
    <name type="scientific">Bifidobacterium hapali</name>
    <dbReference type="NCBI Taxonomy" id="1630172"/>
    <lineage>
        <taxon>Bacteria</taxon>
        <taxon>Bacillati</taxon>
        <taxon>Actinomycetota</taxon>
        <taxon>Actinomycetes</taxon>
        <taxon>Bifidobacteriales</taxon>
        <taxon>Bifidobacteriaceae</taxon>
        <taxon>Bifidobacterium</taxon>
    </lineage>
</organism>
<evidence type="ECO:0000313" key="4">
    <source>
        <dbReference type="Proteomes" id="UP000216074"/>
    </source>
</evidence>
<protein>
    <recommendedName>
        <fullName evidence="5">GTPase regulator-like protein</fullName>
    </recommendedName>
</protein>
<dbReference type="Proteomes" id="UP000216074">
    <property type="component" value="Unassembled WGS sequence"/>
</dbReference>
<dbReference type="EMBL" id="MWWY01000026">
    <property type="protein sequence ID" value="OZG63984.1"/>
    <property type="molecule type" value="Genomic_DNA"/>
</dbReference>
<feature type="region of interest" description="Disordered" evidence="1">
    <location>
        <begin position="266"/>
        <end position="303"/>
    </location>
</feature>
<reference evidence="3 4" key="1">
    <citation type="journal article" date="2017" name="BMC Genomics">
        <title>Comparative genomic and phylogenomic analyses of the Bifidobacteriaceae family.</title>
        <authorList>
            <person name="Lugli G.A."/>
            <person name="Milani C."/>
            <person name="Turroni F."/>
            <person name="Duranti S."/>
            <person name="Mancabelli L."/>
            <person name="Mangifesta M."/>
            <person name="Ferrario C."/>
            <person name="Modesto M."/>
            <person name="Mattarelli P."/>
            <person name="Jiri K."/>
            <person name="van Sinderen D."/>
            <person name="Ventura M."/>
        </authorList>
    </citation>
    <scope>NUCLEOTIDE SEQUENCE [LARGE SCALE GENOMIC DNA]</scope>
    <source>
        <strain evidence="3 4">DSM 100202</strain>
    </source>
</reference>
<feature type="compositionally biased region" description="Basic and acidic residues" evidence="1">
    <location>
        <begin position="405"/>
        <end position="414"/>
    </location>
</feature>
<feature type="compositionally biased region" description="Low complexity" evidence="1">
    <location>
        <begin position="357"/>
        <end position="368"/>
    </location>
</feature>
<accession>A0A261FXQ8</accession>
<sequence>MAMTVNNQDTADTQEDDRKARAKAEARRVWIMRGLITPILGMLAVTCVALGLLNATVWKPSREITATSSVSGVQYITTDPGVLPLVDQQATLTVRSTASDEICVALGSGKDINGWVAGAAYARVTGLHDWHTLSSDQVIAKDDAKTDDKSAVAFKDSDMWTQVTCGKVSVSVKTEVESGASTMALIDLGKSGSADVSLHWVRQTLPDFAIPFYFAGGLLAVMAVLTASLFAMPPHKRRKRVVASAAAKAEEVAISEAIAGSWAAIRPRSASSKSRHSRHRHRTHRDTETSVETTGSQPTIVDPSARNLVAEAALAAEETTVIAPIGGGLPQTDDHAQSTATISDVSTDETAAESADDSTASDMSADDSAGNEAATSVITPEELQAYFARLAQESTDSTDDTATDDSAHDDKEAK</sequence>
<feature type="transmembrane region" description="Helical" evidence="2">
    <location>
        <begin position="30"/>
        <end position="53"/>
    </location>
</feature>
<evidence type="ECO:0000256" key="2">
    <source>
        <dbReference type="SAM" id="Phobius"/>
    </source>
</evidence>
<feature type="transmembrane region" description="Helical" evidence="2">
    <location>
        <begin position="210"/>
        <end position="231"/>
    </location>
</feature>
<keyword evidence="2" id="KW-0812">Transmembrane</keyword>
<keyword evidence="4" id="KW-1185">Reference proteome</keyword>
<dbReference type="AlphaFoldDB" id="A0A261FXQ8"/>
<evidence type="ECO:0000256" key="1">
    <source>
        <dbReference type="SAM" id="MobiDB-lite"/>
    </source>
</evidence>
<evidence type="ECO:0000313" key="3">
    <source>
        <dbReference type="EMBL" id="OZG63984.1"/>
    </source>
</evidence>
<feature type="compositionally biased region" description="Polar residues" evidence="1">
    <location>
        <begin position="290"/>
        <end position="299"/>
    </location>
</feature>
<feature type="compositionally biased region" description="Basic residues" evidence="1">
    <location>
        <begin position="273"/>
        <end position="284"/>
    </location>
</feature>